<dbReference type="PROSITE" id="PS00107">
    <property type="entry name" value="PROTEIN_KINASE_ATP"/>
    <property type="match status" value="1"/>
</dbReference>
<keyword evidence="1" id="KW-0547">Nucleotide-binding</keyword>
<sequence>MDFSSILLNPASVLGNNKVWMAFADDVATFNRYRLNIDSYLAHSGIPECSEHLLIALYRIGKSRDEAKTVVVVSCANHKIRKLTKEGLRSCPLFQEGGALAHFKIIGKATPPETDREPVPTMQSDTESKALPNNSSEELVLYTQPSRHTSEEHQSGVFLSRDRSATGNNYLGSRILARQRLDQGASAPQSATAGPLVLVDGQSYQLTVQHVANFACPIAQEPCQIADDWDDEDIEDLERNYSSDEDLASWNARTSLPRSSESLHSDMSEAMFSDSSPANSINRNIKLEASEDLDQRSEPFCSGSAASVSGPSRTGESYDATAPGSLSSLQLTALEEQSPLYENAEIDYLLIPTEVELGRVPGSAEILRECGHLNLYELTEARSVIIATATLGYVRGTMFPAPIFSRGSRSQSFQTLFCVQSEKTIPKGASGSAIFDEETGVLAGYITLGCPSEDIWYMTPISTVLEDLQQRLGVQASCQVQLDAASLSRASHNTEKPADRGTSCSERTETCEGTNGDHPAGSGLESQHTLPANGKGSVPYMRSRGQSSDRSPSNNDLVTPPRHTLGWSIRNGFFKPADKSLPSFLPRDKLEEILTYERIIEALGTEGSFPPARQKAIAQEIIHPQYFDRKTQPHLCSRVEILAILALIGKVSTIDNFIEDGLFDNDLPFRYVQKPDSPNGDRSWVMKTCNLERESREIPVFYHWSEKDAKRFESQQWRIHVPVFDGMPNTSGKPSHHTLDQEAIAPYISQGAVGRGGFSTVYKVKIHTQHLPNSDNPHQNQVFAIKKLHTSKRHFDQEVAALKRFAGKETSPLVQLLWTFSLGSTYHLVFPFAERNLYELWRSNEFEFPLAEKKDHDTALWFLRQCLGIAEGLEMIHQGGRDHDSLEPQRFGRHGDIKPENILWFKDSGTKEAGYTLGTLKISDFGMSGFHTTQTSSHVDTDRIGCSVTYRAPEYDVDREISQSYDIWSLGCVFMEFLLWYLKGWDGVDTFSKRRVEEDNNYPVKEDTFFNSIRKGNRTGAVTKISVAMEFQNLYKHKDTSDLIIDFAEFIETDLLRLDPDHRKKCPEVVAQLQRLFDASLRNPDYCSGLSKNPPNRRNTDVSHLNPEVLSPRRGLSASSPRLAPFQNSNPIADSLLEESDTGLDIRVQRNTVGFQPQQPLRPMTDPDSNTHRQSLPYIPKRPVNLPENERDEAGPLIPPNLGRYSGRYAGRYYDRLTRNSCAGNRIL</sequence>
<dbReference type="CDD" id="cd00180">
    <property type="entry name" value="PKc"/>
    <property type="match status" value="1"/>
</dbReference>
<dbReference type="Gene3D" id="3.30.200.20">
    <property type="entry name" value="Phosphorylase Kinase, domain 1"/>
    <property type="match status" value="1"/>
</dbReference>
<feature type="region of interest" description="Disordered" evidence="2">
    <location>
        <begin position="109"/>
        <end position="136"/>
    </location>
</feature>
<feature type="region of interest" description="Disordered" evidence="2">
    <location>
        <begin position="292"/>
        <end position="321"/>
    </location>
</feature>
<evidence type="ECO:0000256" key="2">
    <source>
        <dbReference type="SAM" id="MobiDB-lite"/>
    </source>
</evidence>
<feature type="region of interest" description="Disordered" evidence="2">
    <location>
        <begin position="1087"/>
        <end position="1127"/>
    </location>
</feature>
<dbReference type="Gene3D" id="1.10.510.10">
    <property type="entry name" value="Transferase(Phosphotransferase) domain 1"/>
    <property type="match status" value="1"/>
</dbReference>
<keyword evidence="5" id="KW-1185">Reference proteome</keyword>
<dbReference type="PROSITE" id="PS50011">
    <property type="entry name" value="PROTEIN_KINASE_DOM"/>
    <property type="match status" value="1"/>
</dbReference>
<feature type="compositionally biased region" description="Polar residues" evidence="2">
    <location>
        <begin position="304"/>
        <end position="315"/>
    </location>
</feature>
<feature type="compositionally biased region" description="Polar residues" evidence="2">
    <location>
        <begin position="121"/>
        <end position="136"/>
    </location>
</feature>
<feature type="region of interest" description="Disordered" evidence="2">
    <location>
        <begin position="1156"/>
        <end position="1199"/>
    </location>
</feature>
<feature type="region of interest" description="Disordered" evidence="2">
    <location>
        <begin position="252"/>
        <end position="279"/>
    </location>
</feature>
<evidence type="ECO:0000259" key="3">
    <source>
        <dbReference type="PROSITE" id="PS50011"/>
    </source>
</evidence>
<name>A0A9W8U5H2_9HYPO</name>
<organism evidence="4 5">
    <name type="scientific">Fusarium irregulare</name>
    <dbReference type="NCBI Taxonomy" id="2494466"/>
    <lineage>
        <taxon>Eukaryota</taxon>
        <taxon>Fungi</taxon>
        <taxon>Dikarya</taxon>
        <taxon>Ascomycota</taxon>
        <taxon>Pezizomycotina</taxon>
        <taxon>Sordariomycetes</taxon>
        <taxon>Hypocreomycetidae</taxon>
        <taxon>Hypocreales</taxon>
        <taxon>Nectriaceae</taxon>
        <taxon>Fusarium</taxon>
        <taxon>Fusarium incarnatum-equiseti species complex</taxon>
    </lineage>
</organism>
<dbReference type="InterPro" id="IPR000719">
    <property type="entry name" value="Prot_kinase_dom"/>
</dbReference>
<dbReference type="SMART" id="SM00220">
    <property type="entry name" value="S_TKc"/>
    <property type="match status" value="1"/>
</dbReference>
<dbReference type="GO" id="GO:0004674">
    <property type="term" value="F:protein serine/threonine kinase activity"/>
    <property type="evidence" value="ECO:0007669"/>
    <property type="project" value="TreeGrafter"/>
</dbReference>
<dbReference type="InterPro" id="IPR011009">
    <property type="entry name" value="Kinase-like_dom_sf"/>
</dbReference>
<dbReference type="InterPro" id="IPR017441">
    <property type="entry name" value="Protein_kinase_ATP_BS"/>
</dbReference>
<proteinExistence type="predicted"/>
<evidence type="ECO:0000256" key="1">
    <source>
        <dbReference type="PROSITE-ProRule" id="PRU10141"/>
    </source>
</evidence>
<feature type="compositionally biased region" description="Polar residues" evidence="2">
    <location>
        <begin position="544"/>
        <end position="557"/>
    </location>
</feature>
<feature type="domain" description="Protein kinase" evidence="3">
    <location>
        <begin position="747"/>
        <end position="1077"/>
    </location>
</feature>
<feature type="binding site" evidence="1">
    <location>
        <position position="786"/>
    </location>
    <ligand>
        <name>ATP</name>
        <dbReference type="ChEBI" id="CHEBI:30616"/>
    </ligand>
</feature>
<keyword evidence="1" id="KW-0067">ATP-binding</keyword>
<gene>
    <name evidence="4" type="ORF">NW766_011124</name>
</gene>
<dbReference type="PANTHER" id="PTHR24359:SF37">
    <property type="entry name" value="PROTEIN KINASE DOMAIN-CONTAINING PROTEIN"/>
    <property type="match status" value="1"/>
</dbReference>
<dbReference type="Proteomes" id="UP001152130">
    <property type="component" value="Unassembled WGS sequence"/>
</dbReference>
<evidence type="ECO:0000313" key="5">
    <source>
        <dbReference type="Proteomes" id="UP001152130"/>
    </source>
</evidence>
<dbReference type="Pfam" id="PF00069">
    <property type="entry name" value="Pkinase"/>
    <property type="match status" value="1"/>
</dbReference>
<dbReference type="PANTHER" id="PTHR24359">
    <property type="entry name" value="SERINE/THREONINE-PROTEIN KINASE SBK1"/>
    <property type="match status" value="1"/>
</dbReference>
<evidence type="ECO:0000313" key="4">
    <source>
        <dbReference type="EMBL" id="KAJ4005574.1"/>
    </source>
</evidence>
<accession>A0A9W8U5H2</accession>
<protein>
    <recommendedName>
        <fullName evidence="3">Protein kinase domain-containing protein</fullName>
    </recommendedName>
</protein>
<dbReference type="EMBL" id="JAPDHF010000021">
    <property type="protein sequence ID" value="KAJ4005574.1"/>
    <property type="molecule type" value="Genomic_DNA"/>
</dbReference>
<dbReference type="OrthoDB" id="4062651at2759"/>
<dbReference type="SUPFAM" id="SSF56112">
    <property type="entry name" value="Protein kinase-like (PK-like)"/>
    <property type="match status" value="1"/>
</dbReference>
<comment type="caution">
    <text evidence="4">The sequence shown here is derived from an EMBL/GenBank/DDBJ whole genome shotgun (WGS) entry which is preliminary data.</text>
</comment>
<feature type="region of interest" description="Disordered" evidence="2">
    <location>
        <begin position="488"/>
        <end position="562"/>
    </location>
</feature>
<dbReference type="GO" id="GO:0005524">
    <property type="term" value="F:ATP binding"/>
    <property type="evidence" value="ECO:0007669"/>
    <property type="project" value="UniProtKB-UniRule"/>
</dbReference>
<dbReference type="AlphaFoldDB" id="A0A9W8U5H2"/>
<reference evidence="4" key="1">
    <citation type="submission" date="2022-10" db="EMBL/GenBank/DDBJ databases">
        <title>Fusarium specimens isolated from Avocado Roots.</title>
        <authorList>
            <person name="Stajich J."/>
            <person name="Roper C."/>
            <person name="Heimlech-Rivalta G."/>
        </authorList>
    </citation>
    <scope>NUCLEOTIDE SEQUENCE</scope>
    <source>
        <strain evidence="4">CF00143</strain>
    </source>
</reference>